<feature type="transmembrane region" description="Helical" evidence="1">
    <location>
        <begin position="196"/>
        <end position="218"/>
    </location>
</feature>
<reference evidence="3 4" key="1">
    <citation type="submission" date="2018-07" db="EMBL/GenBank/DDBJ databases">
        <title>Genomic Encyclopedia of Type Strains, Phase IV (KMG-IV): sequencing the most valuable type-strain genomes for metagenomic binning, comparative biology and taxonomic classification.</title>
        <authorList>
            <person name="Goeker M."/>
        </authorList>
    </citation>
    <scope>NUCLEOTIDE SEQUENCE [LARGE SCALE GENOMIC DNA]</scope>
    <source>
        <strain evidence="3 4">DSM 5603</strain>
    </source>
</reference>
<evidence type="ECO:0000256" key="1">
    <source>
        <dbReference type="SAM" id="Phobius"/>
    </source>
</evidence>
<dbReference type="OrthoDB" id="10018317at2"/>
<dbReference type="RefSeq" id="WP_114728729.1">
    <property type="nucleotide sequence ID" value="NZ_BJMI01000041.1"/>
</dbReference>
<evidence type="ECO:0000313" key="4">
    <source>
        <dbReference type="Proteomes" id="UP000254958"/>
    </source>
</evidence>
<comment type="caution">
    <text evidence="3">The sequence shown here is derived from an EMBL/GenBank/DDBJ whole genome shotgun (WGS) entry which is preliminary data.</text>
</comment>
<proteinExistence type="predicted"/>
<keyword evidence="1" id="KW-1133">Transmembrane helix</keyword>
<protein>
    <submittedName>
        <fullName evidence="3">Uncharacterized protein</fullName>
    </submittedName>
</protein>
<dbReference type="EMBL" id="JABEQI010000013">
    <property type="protein sequence ID" value="MBB2187973.1"/>
    <property type="molecule type" value="Genomic_DNA"/>
</dbReference>
<evidence type="ECO:0000313" key="2">
    <source>
        <dbReference type="EMBL" id="MBB2187973.1"/>
    </source>
</evidence>
<keyword evidence="1" id="KW-0812">Transmembrane</keyword>
<feature type="transmembrane region" description="Helical" evidence="1">
    <location>
        <begin position="49"/>
        <end position="71"/>
    </location>
</feature>
<evidence type="ECO:0000313" key="3">
    <source>
        <dbReference type="EMBL" id="RDI36274.1"/>
    </source>
</evidence>
<dbReference type="Proteomes" id="UP000562982">
    <property type="component" value="Unassembled WGS sequence"/>
</dbReference>
<keyword evidence="4" id="KW-1185">Reference proteome</keyword>
<keyword evidence="1" id="KW-0472">Membrane</keyword>
<dbReference type="AlphaFoldDB" id="A0A370G101"/>
<feature type="transmembrane region" description="Helical" evidence="1">
    <location>
        <begin position="92"/>
        <end position="116"/>
    </location>
</feature>
<reference evidence="2 5" key="2">
    <citation type="submission" date="2020-04" db="EMBL/GenBank/DDBJ databases">
        <title>Description of novel Gluconacetobacter.</title>
        <authorList>
            <person name="Sombolestani A."/>
        </authorList>
    </citation>
    <scope>NUCLEOTIDE SEQUENCE [LARGE SCALE GENOMIC DNA]</scope>
    <source>
        <strain evidence="2 5">LMG 1382</strain>
    </source>
</reference>
<name>A0A370G101_GLULI</name>
<dbReference type="EMBL" id="QQAW01000011">
    <property type="protein sequence ID" value="RDI36274.1"/>
    <property type="molecule type" value="Genomic_DNA"/>
</dbReference>
<dbReference type="Proteomes" id="UP000254958">
    <property type="component" value="Unassembled WGS sequence"/>
</dbReference>
<feature type="transmembrane region" description="Helical" evidence="1">
    <location>
        <begin position="170"/>
        <end position="190"/>
    </location>
</feature>
<accession>A0A370G101</accession>
<gene>
    <name evidence="3" type="ORF">C7453_11158</name>
    <name evidence="2" type="ORF">HLH32_16655</name>
</gene>
<evidence type="ECO:0000313" key="5">
    <source>
        <dbReference type="Proteomes" id="UP000562982"/>
    </source>
</evidence>
<organism evidence="3 4">
    <name type="scientific">Gluconacetobacter liquefaciens</name>
    <name type="common">Acetobacter liquefaciens</name>
    <dbReference type="NCBI Taxonomy" id="89584"/>
    <lineage>
        <taxon>Bacteria</taxon>
        <taxon>Pseudomonadati</taxon>
        <taxon>Pseudomonadota</taxon>
        <taxon>Alphaproteobacteria</taxon>
        <taxon>Acetobacterales</taxon>
        <taxon>Acetobacteraceae</taxon>
        <taxon>Gluconacetobacter</taxon>
    </lineage>
</organism>
<feature type="transmembrane region" description="Helical" evidence="1">
    <location>
        <begin position="128"/>
        <end position="149"/>
    </location>
</feature>
<feature type="transmembrane region" description="Helical" evidence="1">
    <location>
        <begin position="20"/>
        <end position="43"/>
    </location>
</feature>
<sequence length="226" mass="25431">MESGRIGGILSKWRRMTWTLFVAADFLVTRYHPFGYLFGFRAFEAAHGYFVETLILFVLWSTGIGLYYVTFGKGRWRADMRDRREQLRNRTAQPISFSARMVFLLVSLAVLVVSLYKYQHDSQPHAGGLIVPLLFFGLFVLVEISRVMVPSDSMVFNPDDEWVVFLRARTLRIGYGTAIFVLCALGGILLYVPSLALVACPVGLAMALAVPACAYQVMDRRAAALQ</sequence>